<dbReference type="KEGG" id="pfj:MYCFIDRAFT_207176"/>
<dbReference type="HOGENOM" id="CLU_1807053_0_0_1"/>
<dbReference type="RefSeq" id="XP_007924746.1">
    <property type="nucleotide sequence ID" value="XM_007926555.1"/>
</dbReference>
<dbReference type="GeneID" id="19336561"/>
<feature type="region of interest" description="Disordered" evidence="1">
    <location>
        <begin position="1"/>
        <end position="23"/>
    </location>
</feature>
<gene>
    <name evidence="2" type="ORF">MYCFIDRAFT_207176</name>
</gene>
<evidence type="ECO:0000313" key="3">
    <source>
        <dbReference type="Proteomes" id="UP000016932"/>
    </source>
</evidence>
<name>M3B439_PSEFD</name>
<accession>M3B439</accession>
<reference evidence="2 3" key="1">
    <citation type="journal article" date="2012" name="PLoS Pathog.">
        <title>Diverse lifestyles and strategies of plant pathogenesis encoded in the genomes of eighteen Dothideomycetes fungi.</title>
        <authorList>
            <person name="Ohm R.A."/>
            <person name="Feau N."/>
            <person name="Henrissat B."/>
            <person name="Schoch C.L."/>
            <person name="Horwitz B.A."/>
            <person name="Barry K.W."/>
            <person name="Condon B.J."/>
            <person name="Copeland A.C."/>
            <person name="Dhillon B."/>
            <person name="Glaser F."/>
            <person name="Hesse C.N."/>
            <person name="Kosti I."/>
            <person name="LaButti K."/>
            <person name="Lindquist E.A."/>
            <person name="Lucas S."/>
            <person name="Salamov A.A."/>
            <person name="Bradshaw R.E."/>
            <person name="Ciuffetti L."/>
            <person name="Hamelin R.C."/>
            <person name="Kema G.H.J."/>
            <person name="Lawrence C."/>
            <person name="Scott J.A."/>
            <person name="Spatafora J.W."/>
            <person name="Turgeon B.G."/>
            <person name="de Wit P.J.G.M."/>
            <person name="Zhong S."/>
            <person name="Goodwin S.B."/>
            <person name="Grigoriev I.V."/>
        </authorList>
    </citation>
    <scope>NUCLEOTIDE SEQUENCE [LARGE SCALE GENOMIC DNA]</scope>
    <source>
        <strain evidence="2 3">CIRAD86</strain>
    </source>
</reference>
<keyword evidence="3" id="KW-1185">Reference proteome</keyword>
<dbReference type="VEuPathDB" id="FungiDB:MYCFIDRAFT_207176"/>
<dbReference type="EMBL" id="KB446557">
    <property type="protein sequence ID" value="EME84122.1"/>
    <property type="molecule type" value="Genomic_DNA"/>
</dbReference>
<proteinExistence type="predicted"/>
<organism evidence="2 3">
    <name type="scientific">Pseudocercospora fijiensis (strain CIRAD86)</name>
    <name type="common">Black leaf streak disease fungus</name>
    <name type="synonym">Mycosphaerella fijiensis</name>
    <dbReference type="NCBI Taxonomy" id="383855"/>
    <lineage>
        <taxon>Eukaryota</taxon>
        <taxon>Fungi</taxon>
        <taxon>Dikarya</taxon>
        <taxon>Ascomycota</taxon>
        <taxon>Pezizomycotina</taxon>
        <taxon>Dothideomycetes</taxon>
        <taxon>Dothideomycetidae</taxon>
        <taxon>Mycosphaerellales</taxon>
        <taxon>Mycosphaerellaceae</taxon>
        <taxon>Pseudocercospora</taxon>
    </lineage>
</organism>
<evidence type="ECO:0000313" key="2">
    <source>
        <dbReference type="EMBL" id="EME84122.1"/>
    </source>
</evidence>
<dbReference type="AlphaFoldDB" id="M3B439"/>
<protein>
    <submittedName>
        <fullName evidence="2">Uncharacterized protein</fullName>
    </submittedName>
</protein>
<dbReference type="Proteomes" id="UP000016932">
    <property type="component" value="Unassembled WGS sequence"/>
</dbReference>
<sequence length="143" mass="15586">MENEMSGKLADDEGDKEARFDQSSSPAFLGSSCYANLGNFRLIEAQSSIGLSIHRINTSRPDARTVTTPLKCIIKLWYNAVVIPQSKPKPKKKRRVVKKFEPACLATNSGASRARSQSPANAIHANHHYVVAASCSEVCLIPS</sequence>
<evidence type="ECO:0000256" key="1">
    <source>
        <dbReference type="SAM" id="MobiDB-lite"/>
    </source>
</evidence>